<reference evidence="1 3" key="2">
    <citation type="submission" date="2017-04" db="EMBL/GenBank/DDBJ databases">
        <title>Characterization, genome and methylation analysis of a phthalic acid esters degrading strain Sphingobium yanoikuyae SHJ.</title>
        <authorList>
            <person name="Feng L."/>
        </authorList>
    </citation>
    <scope>NUCLEOTIDE SEQUENCE [LARGE SCALE GENOMIC DNA]</scope>
    <source>
        <strain evidence="1 3">SHJ</strain>
    </source>
</reference>
<dbReference type="Proteomes" id="UP000037029">
    <property type="component" value="Chromosome"/>
</dbReference>
<dbReference type="PATRIC" id="fig|13690.12.peg.2507"/>
<evidence type="ECO:0000313" key="3">
    <source>
        <dbReference type="Proteomes" id="UP000037029"/>
    </source>
</evidence>
<organism evidence="2 4">
    <name type="scientific">Sphingobium yanoikuyae</name>
    <name type="common">Sphingomonas yanoikuyae</name>
    <dbReference type="NCBI Taxonomy" id="13690"/>
    <lineage>
        <taxon>Bacteria</taxon>
        <taxon>Pseudomonadati</taxon>
        <taxon>Pseudomonadota</taxon>
        <taxon>Alphaproteobacteria</taxon>
        <taxon>Sphingomonadales</taxon>
        <taxon>Sphingomonadaceae</taxon>
        <taxon>Sphingobium</taxon>
    </lineage>
</organism>
<reference evidence="2 4" key="1">
    <citation type="submission" date="2016-02" db="EMBL/GenBank/DDBJ databases">
        <authorList>
            <person name="Wen L."/>
            <person name="He K."/>
            <person name="Yang H."/>
        </authorList>
    </citation>
    <scope>NUCLEOTIDE SEQUENCE [LARGE SCALE GENOMIC DNA]</scope>
    <source>
        <strain evidence="2 4">CD09_2</strain>
    </source>
</reference>
<dbReference type="Proteomes" id="UP000077262">
    <property type="component" value="Unassembled WGS sequence"/>
</dbReference>
<dbReference type="AlphaFoldDB" id="A0A0J9FR33"/>
<sequence>MTEMDRYGVPRVQKFGSAASLRERPMAHAALISLVLKRQRSKPVTHWSICSEDRKDALRLATFRFGQPRWSVVQSETLVSSVLQFSAKVGFENSLVGGPFISFCRG</sequence>
<evidence type="ECO:0000313" key="4">
    <source>
        <dbReference type="Proteomes" id="UP000077262"/>
    </source>
</evidence>
<protein>
    <submittedName>
        <fullName evidence="2">Uncharacterized protein</fullName>
    </submittedName>
</protein>
<dbReference type="EMBL" id="CP020925">
    <property type="protein sequence ID" value="ATP19913.1"/>
    <property type="molecule type" value="Genomic_DNA"/>
</dbReference>
<dbReference type="EMBL" id="LSTR01000046">
    <property type="protein sequence ID" value="OAH42027.1"/>
    <property type="molecule type" value="Genomic_DNA"/>
</dbReference>
<accession>A0A0J9FR33</accession>
<name>A0A0J9FR33_SPHYA</name>
<gene>
    <name evidence="2" type="ORF">AX777_22340</name>
    <name evidence="1" type="ORF">BV87_16930</name>
</gene>
<proteinExistence type="predicted"/>
<evidence type="ECO:0000313" key="2">
    <source>
        <dbReference type="EMBL" id="OAH42027.1"/>
    </source>
</evidence>
<evidence type="ECO:0000313" key="1">
    <source>
        <dbReference type="EMBL" id="ATP19913.1"/>
    </source>
</evidence>